<accession>A0A5C5ZFX4</accession>
<keyword evidence="2" id="KW-1185">Reference proteome</keyword>
<sequence>MNVPSGDKRARTALLGLAFDNDDGHKRLTRGQDFVLAGGSQETHAVMQETVIKVNEKLQGRGKRIGETSVEELRDLFAESRPE</sequence>
<name>A0A5C5ZFX4_9BACT</name>
<dbReference type="OrthoDB" id="284178at2"/>
<dbReference type="Proteomes" id="UP000315440">
    <property type="component" value="Unassembled WGS sequence"/>
</dbReference>
<evidence type="ECO:0000313" key="2">
    <source>
        <dbReference type="Proteomes" id="UP000315440"/>
    </source>
</evidence>
<reference evidence="1 2" key="1">
    <citation type="submission" date="2019-02" db="EMBL/GenBank/DDBJ databases">
        <title>Deep-cultivation of Planctomycetes and their phenomic and genomic characterization uncovers novel biology.</title>
        <authorList>
            <person name="Wiegand S."/>
            <person name="Jogler M."/>
            <person name="Boedeker C."/>
            <person name="Pinto D."/>
            <person name="Vollmers J."/>
            <person name="Rivas-Marin E."/>
            <person name="Kohn T."/>
            <person name="Peeters S.H."/>
            <person name="Heuer A."/>
            <person name="Rast P."/>
            <person name="Oberbeckmann S."/>
            <person name="Bunk B."/>
            <person name="Jeske O."/>
            <person name="Meyerdierks A."/>
            <person name="Storesund J.E."/>
            <person name="Kallscheuer N."/>
            <person name="Luecker S."/>
            <person name="Lage O.M."/>
            <person name="Pohl T."/>
            <person name="Merkel B.J."/>
            <person name="Hornburger P."/>
            <person name="Mueller R.-W."/>
            <person name="Bruemmer F."/>
            <person name="Labrenz M."/>
            <person name="Spormann A.M."/>
            <person name="Op Den Camp H."/>
            <person name="Overmann J."/>
            <person name="Amann R."/>
            <person name="Jetten M.S.M."/>
            <person name="Mascher T."/>
            <person name="Medema M.H."/>
            <person name="Devos D.P."/>
            <person name="Kaster A.-K."/>
            <person name="Ovreas L."/>
            <person name="Rohde M."/>
            <person name="Galperin M.Y."/>
            <person name="Jogler C."/>
        </authorList>
    </citation>
    <scope>NUCLEOTIDE SEQUENCE [LARGE SCALE GENOMIC DNA]</scope>
    <source>
        <strain evidence="1 2">Mal64</strain>
    </source>
</reference>
<dbReference type="RefSeq" id="WP_146403267.1">
    <property type="nucleotide sequence ID" value="NZ_SJPQ01000005.1"/>
</dbReference>
<evidence type="ECO:0000313" key="1">
    <source>
        <dbReference type="EMBL" id="TWT86274.1"/>
    </source>
</evidence>
<dbReference type="AlphaFoldDB" id="A0A5C5ZFX4"/>
<protein>
    <submittedName>
        <fullName evidence="1">Uncharacterized protein</fullName>
    </submittedName>
</protein>
<proteinExistence type="predicted"/>
<comment type="caution">
    <text evidence="1">The sequence shown here is derived from an EMBL/GenBank/DDBJ whole genome shotgun (WGS) entry which is preliminary data.</text>
</comment>
<organism evidence="1 2">
    <name type="scientific">Pseudobythopirellula maris</name>
    <dbReference type="NCBI Taxonomy" id="2527991"/>
    <lineage>
        <taxon>Bacteria</taxon>
        <taxon>Pseudomonadati</taxon>
        <taxon>Planctomycetota</taxon>
        <taxon>Planctomycetia</taxon>
        <taxon>Pirellulales</taxon>
        <taxon>Lacipirellulaceae</taxon>
        <taxon>Pseudobythopirellula</taxon>
    </lineage>
</organism>
<dbReference type="EMBL" id="SJPQ01000005">
    <property type="protein sequence ID" value="TWT86274.1"/>
    <property type="molecule type" value="Genomic_DNA"/>
</dbReference>
<gene>
    <name evidence="1" type="ORF">Mal64_38140</name>
</gene>